<organism evidence="2 3">
    <name type="scientific">Penicillium steckii</name>
    <dbReference type="NCBI Taxonomy" id="303698"/>
    <lineage>
        <taxon>Eukaryota</taxon>
        <taxon>Fungi</taxon>
        <taxon>Dikarya</taxon>
        <taxon>Ascomycota</taxon>
        <taxon>Pezizomycotina</taxon>
        <taxon>Eurotiomycetes</taxon>
        <taxon>Eurotiomycetidae</taxon>
        <taxon>Eurotiales</taxon>
        <taxon>Aspergillaceae</taxon>
        <taxon>Penicillium</taxon>
    </lineage>
</organism>
<dbReference type="PROSITE" id="PS50404">
    <property type="entry name" value="GST_NTER"/>
    <property type="match status" value="1"/>
</dbReference>
<dbReference type="Gene3D" id="3.40.30.10">
    <property type="entry name" value="Glutaredoxin"/>
    <property type="match status" value="1"/>
</dbReference>
<dbReference type="GO" id="GO:0006749">
    <property type="term" value="P:glutathione metabolic process"/>
    <property type="evidence" value="ECO:0007669"/>
    <property type="project" value="TreeGrafter"/>
</dbReference>
<dbReference type="InterPro" id="IPR036282">
    <property type="entry name" value="Glutathione-S-Trfase_C_sf"/>
</dbReference>
<gene>
    <name evidence="2" type="ORF">PENSTE_c007G01205</name>
</gene>
<dbReference type="CDD" id="cd03194">
    <property type="entry name" value="GST_C_3"/>
    <property type="match status" value="1"/>
</dbReference>
<evidence type="ECO:0000259" key="1">
    <source>
        <dbReference type="PROSITE" id="PS50404"/>
    </source>
</evidence>
<dbReference type="GO" id="GO:0016034">
    <property type="term" value="F:maleylacetoacetate isomerase activity"/>
    <property type="evidence" value="ECO:0007669"/>
    <property type="project" value="TreeGrafter"/>
</dbReference>
<dbReference type="SUPFAM" id="SSF47616">
    <property type="entry name" value="GST C-terminal domain-like"/>
    <property type="match status" value="1"/>
</dbReference>
<name>A0A1V6TD48_9EURO</name>
<dbReference type="Pfam" id="PF13409">
    <property type="entry name" value="GST_N_2"/>
    <property type="match status" value="1"/>
</dbReference>
<dbReference type="OrthoDB" id="249703at2759"/>
<sequence>MVTSYKTPLEPVKILPSNQFLTVTIMSTQEPEYQLIGLHTRYSSWTSRVEAVLEYFQIPYKPLFVKLPDVKAVSPTGFVPVLECRSLESTPIGDSLAICEFLAESHPELPLWPRDRQLRALARSAASQMHSGFPVLRGTFSTNFIAKYTGNIPVPAEARKEVQRMLALWGDSRKATKERLLELGEIDEGFLFGGFSIADAFFWPVLWRFRTYDLPLDTASEDALVWMAQMWNDTIFRGLADKYYDQAEDPDSVIAHYDDIYKGQADIHYGQFPREWTFTAPR</sequence>
<dbReference type="Pfam" id="PF13410">
    <property type="entry name" value="GST_C_2"/>
    <property type="match status" value="1"/>
</dbReference>
<dbReference type="EMBL" id="MLKD01000007">
    <property type="protein sequence ID" value="OQE24315.1"/>
    <property type="molecule type" value="Genomic_DNA"/>
</dbReference>
<dbReference type="PANTHER" id="PTHR42673">
    <property type="entry name" value="MALEYLACETOACETATE ISOMERASE"/>
    <property type="match status" value="1"/>
</dbReference>
<evidence type="ECO:0000313" key="2">
    <source>
        <dbReference type="EMBL" id="OQE24315.1"/>
    </source>
</evidence>
<reference evidence="3" key="1">
    <citation type="journal article" date="2017" name="Nat. Microbiol.">
        <title>Global analysis of biosynthetic gene clusters reveals vast potential of secondary metabolite production in Penicillium species.</title>
        <authorList>
            <person name="Nielsen J.C."/>
            <person name="Grijseels S."/>
            <person name="Prigent S."/>
            <person name="Ji B."/>
            <person name="Dainat J."/>
            <person name="Nielsen K.F."/>
            <person name="Frisvad J.C."/>
            <person name="Workman M."/>
            <person name="Nielsen J."/>
        </authorList>
    </citation>
    <scope>NUCLEOTIDE SEQUENCE [LARGE SCALE GENOMIC DNA]</scope>
    <source>
        <strain evidence="3">IBT 24891</strain>
    </source>
</reference>
<dbReference type="InterPro" id="IPR036249">
    <property type="entry name" value="Thioredoxin-like_sf"/>
</dbReference>
<feature type="domain" description="GST N-terminal" evidence="1">
    <location>
        <begin position="33"/>
        <end position="110"/>
    </location>
</feature>
<comment type="caution">
    <text evidence="2">The sequence shown here is derived from an EMBL/GenBank/DDBJ whole genome shotgun (WGS) entry which is preliminary data.</text>
</comment>
<proteinExistence type="predicted"/>
<dbReference type="AlphaFoldDB" id="A0A1V6TD48"/>
<dbReference type="GO" id="GO:0006559">
    <property type="term" value="P:L-phenylalanine catabolic process"/>
    <property type="evidence" value="ECO:0007669"/>
    <property type="project" value="TreeGrafter"/>
</dbReference>
<keyword evidence="3" id="KW-1185">Reference proteome</keyword>
<accession>A0A1V6TD48</accession>
<dbReference type="Gene3D" id="1.20.1050.10">
    <property type="match status" value="1"/>
</dbReference>
<dbReference type="SUPFAM" id="SSF52833">
    <property type="entry name" value="Thioredoxin-like"/>
    <property type="match status" value="1"/>
</dbReference>
<dbReference type="PANTHER" id="PTHR42673:SF22">
    <property type="entry name" value="GST N-TERMINAL DOMAIN-CONTAINING PROTEIN"/>
    <property type="match status" value="1"/>
</dbReference>
<dbReference type="InterPro" id="IPR004045">
    <property type="entry name" value="Glutathione_S-Trfase_N"/>
</dbReference>
<evidence type="ECO:0000313" key="3">
    <source>
        <dbReference type="Proteomes" id="UP000191285"/>
    </source>
</evidence>
<protein>
    <recommendedName>
        <fullName evidence="1">GST N-terminal domain-containing protein</fullName>
    </recommendedName>
</protein>
<dbReference type="STRING" id="303698.A0A1V6TD48"/>
<dbReference type="GO" id="GO:0004364">
    <property type="term" value="F:glutathione transferase activity"/>
    <property type="evidence" value="ECO:0007669"/>
    <property type="project" value="TreeGrafter"/>
</dbReference>
<dbReference type="Proteomes" id="UP000191285">
    <property type="component" value="Unassembled WGS sequence"/>
</dbReference>